<keyword evidence="6 7" id="KW-0472">Membrane</keyword>
<feature type="domain" description="VTT" evidence="9">
    <location>
        <begin position="37"/>
        <end position="161"/>
    </location>
</feature>
<keyword evidence="11" id="KW-1185">Reference proteome</keyword>
<evidence type="ECO:0000256" key="5">
    <source>
        <dbReference type="ARBA" id="ARBA00022989"/>
    </source>
</evidence>
<reference evidence="10" key="1">
    <citation type="submission" date="2020-11" db="EMBL/GenBank/DDBJ databases">
        <title>Sequencing the genomes of 1000 actinobacteria strains.</title>
        <authorList>
            <person name="Klenk H.-P."/>
        </authorList>
    </citation>
    <scope>NUCLEOTIDE SEQUENCE</scope>
    <source>
        <strain evidence="10">DSM 43175</strain>
    </source>
</reference>
<evidence type="ECO:0000256" key="3">
    <source>
        <dbReference type="ARBA" id="ARBA00022475"/>
    </source>
</evidence>
<dbReference type="Pfam" id="PF09335">
    <property type="entry name" value="VTT_dom"/>
    <property type="match status" value="1"/>
</dbReference>
<evidence type="ECO:0000256" key="8">
    <source>
        <dbReference type="SAM" id="MobiDB-lite"/>
    </source>
</evidence>
<feature type="transmembrane region" description="Helical" evidence="7">
    <location>
        <begin position="32"/>
        <end position="50"/>
    </location>
</feature>
<comment type="caution">
    <text evidence="10">The sequence shown here is derived from an EMBL/GenBank/DDBJ whole genome shotgun (WGS) entry which is preliminary data.</text>
</comment>
<dbReference type="PANTHER" id="PTHR30353:SF15">
    <property type="entry name" value="INNER MEMBRANE PROTEIN YABI"/>
    <property type="match status" value="1"/>
</dbReference>
<comment type="similarity">
    <text evidence="2 7">Belongs to the DedA family.</text>
</comment>
<evidence type="ECO:0000256" key="4">
    <source>
        <dbReference type="ARBA" id="ARBA00022692"/>
    </source>
</evidence>
<comment type="subcellular location">
    <subcellularLocation>
        <location evidence="1 7">Cell membrane</location>
        <topology evidence="1 7">Multi-pass membrane protein</topology>
    </subcellularLocation>
</comment>
<evidence type="ECO:0000313" key="10">
    <source>
        <dbReference type="EMBL" id="MBG6093978.1"/>
    </source>
</evidence>
<feature type="transmembrane region" description="Helical" evidence="7">
    <location>
        <begin position="57"/>
        <end position="76"/>
    </location>
</feature>
<name>A0A931GN48_9ACTN</name>
<protein>
    <submittedName>
        <fullName evidence="10">Membrane protein DedA with SNARE-associated domain</fullName>
    </submittedName>
</protein>
<dbReference type="RefSeq" id="WP_197015974.1">
    <property type="nucleotide sequence ID" value="NZ_BAABES010000003.1"/>
</dbReference>
<gene>
    <name evidence="10" type="ORF">IW256_008091</name>
</gene>
<evidence type="ECO:0000256" key="7">
    <source>
        <dbReference type="RuleBase" id="RU367016"/>
    </source>
</evidence>
<sequence length="239" mass="25744">MLSSITSWLGGLSGPVVYAVVGALVYCEDALFFGFVIPGETAAIIGGALASQDRVSIWWLTLIVVLAAIAGDSTGYEIGRRFGPALLTTRPLRRHRARVESARAFYRRKGAVAVFFSRFIAFLRAVIPPTAGMSRMPYPTFLAFNALGGLVWGVGSTLLGYFAGTAYSRIEHLAGEVGALLVAAVVIAAFVVWRVRRRRRLQSAGGDGGRPEARSGEGRPGEGRPGERPEERSEERSEE</sequence>
<keyword evidence="3 7" id="KW-1003">Cell membrane</keyword>
<feature type="region of interest" description="Disordered" evidence="8">
    <location>
        <begin position="201"/>
        <end position="239"/>
    </location>
</feature>
<organism evidence="10 11">
    <name type="scientific">Actinomadura viridis</name>
    <dbReference type="NCBI Taxonomy" id="58110"/>
    <lineage>
        <taxon>Bacteria</taxon>
        <taxon>Bacillati</taxon>
        <taxon>Actinomycetota</taxon>
        <taxon>Actinomycetes</taxon>
        <taxon>Streptosporangiales</taxon>
        <taxon>Thermomonosporaceae</taxon>
        <taxon>Actinomadura</taxon>
    </lineage>
</organism>
<evidence type="ECO:0000313" key="11">
    <source>
        <dbReference type="Proteomes" id="UP000614047"/>
    </source>
</evidence>
<dbReference type="EMBL" id="JADOUA010000001">
    <property type="protein sequence ID" value="MBG6093978.1"/>
    <property type="molecule type" value="Genomic_DNA"/>
</dbReference>
<keyword evidence="4 7" id="KW-0812">Transmembrane</keyword>
<proteinExistence type="inferred from homology"/>
<feature type="compositionally biased region" description="Basic and acidic residues" evidence="8">
    <location>
        <begin position="209"/>
        <end position="239"/>
    </location>
</feature>
<evidence type="ECO:0000256" key="2">
    <source>
        <dbReference type="ARBA" id="ARBA00010792"/>
    </source>
</evidence>
<feature type="transmembrane region" description="Helical" evidence="7">
    <location>
        <begin position="7"/>
        <end position="26"/>
    </location>
</feature>
<accession>A0A931GN48</accession>
<keyword evidence="5 7" id="KW-1133">Transmembrane helix</keyword>
<dbReference type="InterPro" id="IPR032816">
    <property type="entry name" value="VTT_dom"/>
</dbReference>
<dbReference type="GO" id="GO:0005886">
    <property type="term" value="C:plasma membrane"/>
    <property type="evidence" value="ECO:0007669"/>
    <property type="project" value="UniProtKB-SubCell"/>
</dbReference>
<dbReference type="AlphaFoldDB" id="A0A931GN48"/>
<feature type="transmembrane region" description="Helical" evidence="7">
    <location>
        <begin position="110"/>
        <end position="127"/>
    </location>
</feature>
<evidence type="ECO:0000259" key="9">
    <source>
        <dbReference type="Pfam" id="PF09335"/>
    </source>
</evidence>
<dbReference type="Proteomes" id="UP000614047">
    <property type="component" value="Unassembled WGS sequence"/>
</dbReference>
<feature type="transmembrane region" description="Helical" evidence="7">
    <location>
        <begin position="173"/>
        <end position="193"/>
    </location>
</feature>
<evidence type="ECO:0000256" key="1">
    <source>
        <dbReference type="ARBA" id="ARBA00004651"/>
    </source>
</evidence>
<evidence type="ECO:0000256" key="6">
    <source>
        <dbReference type="ARBA" id="ARBA00023136"/>
    </source>
</evidence>
<feature type="transmembrane region" description="Helical" evidence="7">
    <location>
        <begin position="139"/>
        <end position="161"/>
    </location>
</feature>
<dbReference type="PANTHER" id="PTHR30353">
    <property type="entry name" value="INNER MEMBRANE PROTEIN DEDA-RELATED"/>
    <property type="match status" value="1"/>
</dbReference>
<dbReference type="InterPro" id="IPR032818">
    <property type="entry name" value="DedA-like"/>
</dbReference>